<dbReference type="CDD" id="cd02966">
    <property type="entry name" value="TlpA_like_family"/>
    <property type="match status" value="1"/>
</dbReference>
<accession>A0ABW2NTG6</accession>
<dbReference type="GO" id="GO:0140824">
    <property type="term" value="F:thioredoxin-dependent peroxiredoxin activity"/>
    <property type="evidence" value="ECO:0007669"/>
    <property type="project" value="UniProtKB-EC"/>
</dbReference>
<keyword evidence="4" id="KW-1185">Reference proteome</keyword>
<dbReference type="PROSITE" id="PS51352">
    <property type="entry name" value="THIOREDOXIN_2"/>
    <property type="match status" value="1"/>
</dbReference>
<dbReference type="EMBL" id="JBHTCG010000001">
    <property type="protein sequence ID" value="MFC7380702.1"/>
    <property type="molecule type" value="Genomic_DNA"/>
</dbReference>
<organism evidence="3 4">
    <name type="scientific">Sphaerisporangium rhizosphaerae</name>
    <dbReference type="NCBI Taxonomy" id="2269375"/>
    <lineage>
        <taxon>Bacteria</taxon>
        <taxon>Bacillati</taxon>
        <taxon>Actinomycetota</taxon>
        <taxon>Actinomycetes</taxon>
        <taxon>Streptosporangiales</taxon>
        <taxon>Streptosporangiaceae</taxon>
        <taxon>Sphaerisporangium</taxon>
    </lineage>
</organism>
<name>A0ABW2NTG6_9ACTN</name>
<dbReference type="EC" id="1.11.1.24" evidence="3"/>
<evidence type="ECO:0000256" key="1">
    <source>
        <dbReference type="SAM" id="MobiDB-lite"/>
    </source>
</evidence>
<evidence type="ECO:0000313" key="4">
    <source>
        <dbReference type="Proteomes" id="UP001596496"/>
    </source>
</evidence>
<keyword evidence="3" id="KW-0560">Oxidoreductase</keyword>
<dbReference type="Proteomes" id="UP001596496">
    <property type="component" value="Unassembled WGS sequence"/>
</dbReference>
<feature type="domain" description="Thioredoxin" evidence="2">
    <location>
        <begin position="46"/>
        <end position="187"/>
    </location>
</feature>
<dbReference type="Gene3D" id="3.40.30.10">
    <property type="entry name" value="Glutaredoxin"/>
    <property type="match status" value="1"/>
</dbReference>
<dbReference type="InterPro" id="IPR017937">
    <property type="entry name" value="Thioredoxin_CS"/>
</dbReference>
<dbReference type="InterPro" id="IPR036249">
    <property type="entry name" value="Thioredoxin-like_sf"/>
</dbReference>
<dbReference type="PROSITE" id="PS00194">
    <property type="entry name" value="THIOREDOXIN_1"/>
    <property type="match status" value="1"/>
</dbReference>
<evidence type="ECO:0000313" key="3">
    <source>
        <dbReference type="EMBL" id="MFC7380702.1"/>
    </source>
</evidence>
<keyword evidence="3" id="KW-0575">Peroxidase</keyword>
<evidence type="ECO:0000259" key="2">
    <source>
        <dbReference type="PROSITE" id="PS51352"/>
    </source>
</evidence>
<gene>
    <name evidence="3" type="ORF">ACFQSB_00710</name>
</gene>
<dbReference type="InterPro" id="IPR013766">
    <property type="entry name" value="Thioredoxin_domain"/>
</dbReference>
<feature type="region of interest" description="Disordered" evidence="1">
    <location>
        <begin position="168"/>
        <end position="193"/>
    </location>
</feature>
<dbReference type="SUPFAM" id="SSF52833">
    <property type="entry name" value="Thioredoxin-like"/>
    <property type="match status" value="1"/>
</dbReference>
<protein>
    <submittedName>
        <fullName evidence="3">Peroxiredoxin family protein</fullName>
        <ecNumber evidence="3">1.11.1.24</ecNumber>
    </submittedName>
</protein>
<dbReference type="RefSeq" id="WP_380823729.1">
    <property type="nucleotide sequence ID" value="NZ_JBHTCG010000001.1"/>
</dbReference>
<proteinExistence type="predicted"/>
<comment type="caution">
    <text evidence="3">The sequence shown here is derived from an EMBL/GenBank/DDBJ whole genome shotgun (WGS) entry which is preliminary data.</text>
</comment>
<reference evidence="4" key="1">
    <citation type="journal article" date="2019" name="Int. J. Syst. Evol. Microbiol.">
        <title>The Global Catalogue of Microorganisms (GCM) 10K type strain sequencing project: providing services to taxonomists for standard genome sequencing and annotation.</title>
        <authorList>
            <consortium name="The Broad Institute Genomics Platform"/>
            <consortium name="The Broad Institute Genome Sequencing Center for Infectious Disease"/>
            <person name="Wu L."/>
            <person name="Ma J."/>
        </authorList>
    </citation>
    <scope>NUCLEOTIDE SEQUENCE [LARGE SCALE GENOMIC DNA]</scope>
    <source>
        <strain evidence="4">CECT 7649</strain>
    </source>
</reference>
<sequence length="193" mass="19964">MTYLAAAVVLLGTLCLLNLVLTIGILRRMRAQATLTGGPAGAPSALGPGAAIGTFTAVTTDGEPVSSATLTGLVGFFSSGCEPCHTLLPRFVERARELGREDVLAVLGGADEAALRALRPVARVVVAERDGGPVARAFQNTWTPMLYLIGEDHRIAAVGTRMEELPLPSRRDDGATPHAGAVDVAGLAGKGRR</sequence>